<feature type="domain" description="Abnormal cell migration protein 18-like fibronectin type I" evidence="3">
    <location>
        <begin position="20"/>
        <end position="88"/>
    </location>
</feature>
<feature type="domain" description="Abnormal cell migration protein 18-like fibronectin type I" evidence="3">
    <location>
        <begin position="106"/>
        <end position="162"/>
    </location>
</feature>
<evidence type="ECO:0000256" key="2">
    <source>
        <dbReference type="SAM" id="SignalP"/>
    </source>
</evidence>
<reference evidence="5" key="1">
    <citation type="submission" date="2017-02" db="UniProtKB">
        <authorList>
            <consortium name="WormBaseParasite"/>
        </authorList>
    </citation>
    <scope>IDENTIFICATION</scope>
</reference>
<name>A0A0N4Z0I1_PARTI</name>
<dbReference type="PANTHER" id="PTHR35572">
    <property type="entry name" value="PROTEIN CBG04538-RELATED"/>
    <property type="match status" value="1"/>
</dbReference>
<dbReference type="AlphaFoldDB" id="A0A0N4Z0I1"/>
<sequence>MWRIRNIIFFIIYFSFSVFGCQNGGNIYRDGEEWKEKSAFVMKCTISEDGSWRTEVIACLTPSGERIPINGSLNIGNDKWNCTLDNSGLVTLKQGVNANAKCEGGYNPGERWVSKTFEFECLPGGGQKLIACVHEDGTKIGVNKTETIKSMQIECLHFRNGTVLMKSSRGSAPASLNSNSGSSVHKVQPQNAPNGGNIVVHCVDDREQIRKIGDIWIENELFRRKCVANGISEIVGCVSKEGHEIPLNKEVIHNNMKYKCERTEGGAIRFKAGPATN</sequence>
<evidence type="ECO:0000313" key="4">
    <source>
        <dbReference type="Proteomes" id="UP000038045"/>
    </source>
</evidence>
<accession>A0A0N4Z0I1</accession>
<dbReference type="Pfam" id="PF23003">
    <property type="entry name" value="Fn1_2"/>
    <property type="match status" value="3"/>
</dbReference>
<evidence type="ECO:0000259" key="3">
    <source>
        <dbReference type="Pfam" id="PF23003"/>
    </source>
</evidence>
<organism evidence="4 5">
    <name type="scientific">Parastrongyloides trichosuri</name>
    <name type="common">Possum-specific nematode worm</name>
    <dbReference type="NCBI Taxonomy" id="131310"/>
    <lineage>
        <taxon>Eukaryota</taxon>
        <taxon>Metazoa</taxon>
        <taxon>Ecdysozoa</taxon>
        <taxon>Nematoda</taxon>
        <taxon>Chromadorea</taxon>
        <taxon>Rhabditida</taxon>
        <taxon>Tylenchina</taxon>
        <taxon>Panagrolaimomorpha</taxon>
        <taxon>Strongyloidoidea</taxon>
        <taxon>Strongyloididae</taxon>
        <taxon>Parastrongyloides</taxon>
    </lineage>
</organism>
<evidence type="ECO:0000313" key="5">
    <source>
        <dbReference type="WBParaSite" id="PTRK_0000021100.1"/>
    </source>
</evidence>
<proteinExistence type="predicted"/>
<feature type="signal peptide" evidence="2">
    <location>
        <begin position="1"/>
        <end position="20"/>
    </location>
</feature>
<dbReference type="Proteomes" id="UP000038045">
    <property type="component" value="Unplaced"/>
</dbReference>
<dbReference type="InterPro" id="IPR040282">
    <property type="entry name" value="Mig-18-like"/>
</dbReference>
<feature type="chain" id="PRO_5005890911" evidence="2">
    <location>
        <begin position="21"/>
        <end position="277"/>
    </location>
</feature>
<dbReference type="PROSITE" id="PS51257">
    <property type="entry name" value="PROKAR_LIPOPROTEIN"/>
    <property type="match status" value="1"/>
</dbReference>
<keyword evidence="4" id="KW-1185">Reference proteome</keyword>
<keyword evidence="2" id="KW-0732">Signal</keyword>
<evidence type="ECO:0000256" key="1">
    <source>
        <dbReference type="SAM" id="MobiDB-lite"/>
    </source>
</evidence>
<feature type="domain" description="Abnormal cell migration protein 18-like fibronectin type I" evidence="3">
    <location>
        <begin position="201"/>
        <end position="266"/>
    </location>
</feature>
<dbReference type="InterPro" id="IPR055119">
    <property type="entry name" value="Mig18_Fn1"/>
</dbReference>
<dbReference type="WBParaSite" id="PTRK_0000021100.1">
    <property type="protein sequence ID" value="PTRK_0000021100.1"/>
    <property type="gene ID" value="PTRK_0000021100"/>
</dbReference>
<protein>
    <submittedName>
        <fullName evidence="5">Lipoprotein</fullName>
    </submittedName>
</protein>
<dbReference type="PANTHER" id="PTHR35572:SF7">
    <property type="entry name" value="PROTEIN CBG04538"/>
    <property type="match status" value="1"/>
</dbReference>
<feature type="region of interest" description="Disordered" evidence="1">
    <location>
        <begin position="169"/>
        <end position="192"/>
    </location>
</feature>